<reference evidence="1" key="1">
    <citation type="journal article" date="2015" name="Nature">
        <title>Complex archaea that bridge the gap between prokaryotes and eukaryotes.</title>
        <authorList>
            <person name="Spang A."/>
            <person name="Saw J.H."/>
            <person name="Jorgensen S.L."/>
            <person name="Zaremba-Niedzwiedzka K."/>
            <person name="Martijn J."/>
            <person name="Lind A.E."/>
            <person name="van Eijk R."/>
            <person name="Schleper C."/>
            <person name="Guy L."/>
            <person name="Ettema T.J."/>
        </authorList>
    </citation>
    <scope>NUCLEOTIDE SEQUENCE</scope>
</reference>
<organism evidence="1">
    <name type="scientific">marine sediment metagenome</name>
    <dbReference type="NCBI Taxonomy" id="412755"/>
    <lineage>
        <taxon>unclassified sequences</taxon>
        <taxon>metagenomes</taxon>
        <taxon>ecological metagenomes</taxon>
    </lineage>
</organism>
<protein>
    <submittedName>
        <fullName evidence="1">Uncharacterized protein</fullName>
    </submittedName>
</protein>
<feature type="non-terminal residue" evidence="1">
    <location>
        <position position="505"/>
    </location>
</feature>
<sequence length="505" mass="56791">MTPHKNVRKKTRILTLFILTIGLSLSAFNLFTLNLFSSNTKMDDKSNLVVFEDRNLKTSSYPQTFENSGEDINVSLHQSYVNTSFDTIVNTSVVNGNSFTLPSPTDVNFNSSFVNITVKDIYAPNKTLSVEEDYQSIIGYNLAANQPYASFTVVGSSYLENISAVLYNDDSRDGQLQVRIYNSTWNSGLSRNEPSSSYTTLVQYADGYIVRNYDGWYNFTNLDHYLDSSKTDNNTFYIYIRDGNDNAQWRYAMDSSVPDNSDDQLAYEYNPGLLLINPSGDTIDLTLLLDLYLQDNTPKPSNIKLKINGTNLNDNGIDNRGYWSNTDEYGSADGELNFEVTADWWDVECNISQVQINYTKTDLKASSNFEVSGSGQDIVWNVTRNSGLAYFDTNFGDYRINFTIPSIWNEINIQVFNGTDNRTSTINKRLLGSGYRDVEVPNAGNGTYWFLNTTSSNLLSAISTYVGGVAYDTVNYTNIVRFNVTFSEIVMNGTLNLSIYSPTPN</sequence>
<proteinExistence type="predicted"/>
<comment type="caution">
    <text evidence="1">The sequence shown here is derived from an EMBL/GenBank/DDBJ whole genome shotgun (WGS) entry which is preliminary data.</text>
</comment>
<accession>A0A0F9BHH5</accession>
<dbReference type="AlphaFoldDB" id="A0A0F9BHH5"/>
<evidence type="ECO:0000313" key="1">
    <source>
        <dbReference type="EMBL" id="KKL21314.1"/>
    </source>
</evidence>
<gene>
    <name evidence="1" type="ORF">LCGC14_2446700</name>
</gene>
<dbReference type="EMBL" id="LAZR01037781">
    <property type="protein sequence ID" value="KKL21314.1"/>
    <property type="molecule type" value="Genomic_DNA"/>
</dbReference>
<name>A0A0F9BHH5_9ZZZZ</name>